<dbReference type="RefSeq" id="WP_053908035.1">
    <property type="nucleotide sequence ID" value="NZ_CAWMUS010000016.1"/>
</dbReference>
<feature type="domain" description="Inositolphosphotransferase Aur1/Ipt1" evidence="2">
    <location>
        <begin position="53"/>
        <end position="188"/>
    </location>
</feature>
<proteinExistence type="predicted"/>
<dbReference type="EMBL" id="LGAA01000016">
    <property type="protein sequence ID" value="KPD03075.1"/>
    <property type="molecule type" value="Genomic_DNA"/>
</dbReference>
<dbReference type="OrthoDB" id="195787at2"/>
<gene>
    <name evidence="3" type="ORF">M992_1571</name>
</gene>
<keyword evidence="4" id="KW-1185">Reference proteome</keyword>
<evidence type="ECO:0000313" key="3">
    <source>
        <dbReference type="EMBL" id="KPD03075.1"/>
    </source>
</evidence>
<protein>
    <submittedName>
        <fullName evidence="3">Ser/Thr and Tyr protein phosphatase</fullName>
    </submittedName>
</protein>
<dbReference type="Pfam" id="PF14378">
    <property type="entry name" value="PAP2_3"/>
    <property type="match status" value="1"/>
</dbReference>
<comment type="caution">
    <text evidence="3">The sequence shown here is derived from an EMBL/GenBank/DDBJ whole genome shotgun (WGS) entry which is preliminary data.</text>
</comment>
<feature type="transmembrane region" description="Helical" evidence="1">
    <location>
        <begin position="75"/>
        <end position="95"/>
    </location>
</feature>
<dbReference type="GO" id="GO:0016020">
    <property type="term" value="C:membrane"/>
    <property type="evidence" value="ECO:0007669"/>
    <property type="project" value="UniProtKB-SubCell"/>
</dbReference>
<evidence type="ECO:0000313" key="4">
    <source>
        <dbReference type="Proteomes" id="UP000053226"/>
    </source>
</evidence>
<evidence type="ECO:0000256" key="1">
    <source>
        <dbReference type="SAM" id="Phobius"/>
    </source>
</evidence>
<keyword evidence="1" id="KW-0812">Transmembrane</keyword>
<keyword evidence="1" id="KW-1133">Transmembrane helix</keyword>
<feature type="transmembrane region" description="Helical" evidence="1">
    <location>
        <begin position="172"/>
        <end position="190"/>
    </location>
</feature>
<sequence length="203" mass="23422">MRHPLVYRILCGMIGWGTVGIIYQFTGQFSEHATKLMPSWLDKNIAYSVQGIWLYLSFFLFIPCGYLLAERNKIVPLMLSMQLCALLSGIIYLLFPTTMDYPNTLEHGLAQQLVLQLVAIDTQQNLLPSLHVSLTLLVLYTLWSKTHKIRTAGYFVWALLICFSVIQLRRHLVIDVISGIITATMAWYVVDKIQLRRQENYHE</sequence>
<reference evidence="3 4" key="1">
    <citation type="submission" date="2015-07" db="EMBL/GenBank/DDBJ databases">
        <title>ATOL: Assembling a taxonomically balanced genome-scale reconstruction of the evolutionary history of the Enterobacteriaceae.</title>
        <authorList>
            <person name="Plunkett G.III."/>
            <person name="Neeno-Eckwall E.C."/>
            <person name="Glasner J.D."/>
            <person name="Perna N.T."/>
        </authorList>
    </citation>
    <scope>NUCLEOTIDE SEQUENCE [LARGE SCALE GENOMIC DNA]</scope>
    <source>
        <strain evidence="3 4">ATCC 35017</strain>
    </source>
</reference>
<dbReference type="AlphaFoldDB" id="A0A0N1KIH1"/>
<feature type="transmembrane region" description="Helical" evidence="1">
    <location>
        <begin position="149"/>
        <end position="166"/>
    </location>
</feature>
<dbReference type="InterPro" id="IPR036938">
    <property type="entry name" value="PAP2/HPO_sf"/>
</dbReference>
<feature type="transmembrane region" description="Helical" evidence="1">
    <location>
        <begin position="125"/>
        <end position="142"/>
    </location>
</feature>
<dbReference type="Gene3D" id="1.20.144.10">
    <property type="entry name" value="Phosphatidic acid phosphatase type 2/haloperoxidase"/>
    <property type="match status" value="1"/>
</dbReference>
<accession>A0A0N1KIH1</accession>
<name>A0A0N1KIH1_9GAMM</name>
<dbReference type="SUPFAM" id="SSF48317">
    <property type="entry name" value="Acid phosphatase/Vanadium-dependent haloperoxidase"/>
    <property type="match status" value="1"/>
</dbReference>
<organism evidence="3 4">
    <name type="scientific">Moellerella wisconsensis ATCC 35017</name>
    <dbReference type="NCBI Taxonomy" id="1354267"/>
    <lineage>
        <taxon>Bacteria</taxon>
        <taxon>Pseudomonadati</taxon>
        <taxon>Pseudomonadota</taxon>
        <taxon>Gammaproteobacteria</taxon>
        <taxon>Enterobacterales</taxon>
        <taxon>Morganellaceae</taxon>
        <taxon>Moellerella</taxon>
    </lineage>
</organism>
<dbReference type="CDD" id="cd03386">
    <property type="entry name" value="PAP2_Aur1_like"/>
    <property type="match status" value="1"/>
</dbReference>
<dbReference type="InterPro" id="IPR026841">
    <property type="entry name" value="Aur1/Ipt1"/>
</dbReference>
<feature type="transmembrane region" description="Helical" evidence="1">
    <location>
        <begin position="45"/>
        <end position="68"/>
    </location>
</feature>
<keyword evidence="1" id="KW-0472">Membrane</keyword>
<dbReference type="Proteomes" id="UP000053226">
    <property type="component" value="Unassembled WGS sequence"/>
</dbReference>
<feature type="transmembrane region" description="Helical" evidence="1">
    <location>
        <begin position="5"/>
        <end position="25"/>
    </location>
</feature>
<evidence type="ECO:0000259" key="2">
    <source>
        <dbReference type="Pfam" id="PF14378"/>
    </source>
</evidence>